<dbReference type="Pfam" id="PF00041">
    <property type="entry name" value="fn3"/>
    <property type="match status" value="1"/>
</dbReference>
<comment type="caution">
    <text evidence="7">The sequence shown here is derived from an EMBL/GenBank/DDBJ whole genome shotgun (WGS) entry which is preliminary data.</text>
</comment>
<dbReference type="Proteomes" id="UP000306509">
    <property type="component" value="Unassembled WGS sequence"/>
</dbReference>
<feature type="domain" description="Fibronectin type-III" evidence="6">
    <location>
        <begin position="1502"/>
        <end position="1587"/>
    </location>
</feature>
<evidence type="ECO:0000313" key="8">
    <source>
        <dbReference type="Proteomes" id="UP000306509"/>
    </source>
</evidence>
<dbReference type="Pfam" id="PF17389">
    <property type="entry name" value="Bac_rhamnosid6H"/>
    <property type="match status" value="1"/>
</dbReference>
<dbReference type="InterPro" id="IPR008928">
    <property type="entry name" value="6-hairpin_glycosidase_sf"/>
</dbReference>
<dbReference type="Gene3D" id="2.60.420.10">
    <property type="entry name" value="Maltose phosphorylase, domain 3"/>
    <property type="match status" value="1"/>
</dbReference>
<name>A0A4U8QCZ1_9FIRM</name>
<keyword evidence="4 7" id="KW-0326">Glycosidase</keyword>
<proteinExistence type="predicted"/>
<dbReference type="SMART" id="SM00635">
    <property type="entry name" value="BID_2"/>
    <property type="match status" value="3"/>
</dbReference>
<dbReference type="SUPFAM" id="SSF48208">
    <property type="entry name" value="Six-hairpin glycosidases"/>
    <property type="match status" value="1"/>
</dbReference>
<organism evidence="7 8">
    <name type="scientific">Robinsoniella peoriensis</name>
    <dbReference type="NCBI Taxonomy" id="180332"/>
    <lineage>
        <taxon>Bacteria</taxon>
        <taxon>Bacillati</taxon>
        <taxon>Bacillota</taxon>
        <taxon>Clostridia</taxon>
        <taxon>Lachnospirales</taxon>
        <taxon>Lachnospiraceae</taxon>
        <taxon>Robinsoniella</taxon>
    </lineage>
</organism>
<dbReference type="SUPFAM" id="SSF49785">
    <property type="entry name" value="Galactose-binding domain-like"/>
    <property type="match status" value="1"/>
</dbReference>
<dbReference type="PROSITE" id="PS50853">
    <property type="entry name" value="FN3"/>
    <property type="match status" value="1"/>
</dbReference>
<evidence type="ECO:0000256" key="3">
    <source>
        <dbReference type="ARBA" id="ARBA00022801"/>
    </source>
</evidence>
<dbReference type="Gene3D" id="1.50.10.10">
    <property type="match status" value="1"/>
</dbReference>
<dbReference type="Gene3D" id="2.60.40.10">
    <property type="entry name" value="Immunoglobulins"/>
    <property type="match status" value="2"/>
</dbReference>
<dbReference type="InterPro" id="IPR016007">
    <property type="entry name" value="Alpha_rhamnosid"/>
</dbReference>
<dbReference type="Pfam" id="PF02368">
    <property type="entry name" value="Big_2"/>
    <property type="match status" value="3"/>
</dbReference>
<dbReference type="SUPFAM" id="SSF49373">
    <property type="entry name" value="Invasin/intimin cell-adhesion fragments"/>
    <property type="match status" value="3"/>
</dbReference>
<dbReference type="InterPro" id="IPR003961">
    <property type="entry name" value="FN3_dom"/>
</dbReference>
<sequence length="1837" mass="202307" precursor="true">MEKKRMKKKLSAWLLVICLVMQLFTGLGVEAEAVEGAFTVYGLECESEVNPLGIDKSTPRLSWKLESSQRSVMQTSYQIMAATSRENLDAGNYDVWDSTVVESDQSVDIVYGGKELEPGTRYFWKVQVTDNKGNTAVSTEEAYWEMGLMGTPWDAKWIELDLGAAPSPDKYSVEMDFRIINDDAGIIFAGKDNSNFLMWQINTFEKKFKGVTSFRPHQWVKGAAACIDEFTIEDVIPEQEQKEQHHIKIEVDGNRITTFIDDTQIDQRTSDYAAYGKLGFRQSYAPGDCDEQAAYDNIVVRDGDGNILFSDNFDSGINNNFSIGSINSGELVVSNALGLQNDAKAAAPMYRKDFEVEKQVKKATVYACALGIYELEMNGQKVGDDFFNPGWTNYELNQDDRNYVMYQAFDVTDMLKDGTNVIGAITGHGWYSGKLFVGGKERYGKDSKLLCQLEIEYADGEKVKISSDSAWVASGDGPIVSDDFQMGETYDATREMPGWSEADFNFQGSWNPVKESGYDGDIVAHMGPGVKVIKEIKPISVNEQEEGTYIFDLGQNISGFARMNVTGDADTVVKLRFGEMLQNDGSLYTANLRSAAATDYYTLKGDPNGETWQPRFTFHGFRYIEVTGYPGVPTLDDITGVAISSLQDTTGSFTTSNEDINKLQSNITWGQLDNFISVPTDCPQRDERLGYTGDSQVFVRTAAMNQDVQTFFEKFMMDVTTNQRADGAIADWTPNYVTPGDGLSGSFGASGWGDGVIIIPWTMYTTYGDTSIIRQSYEGMKGWIRYYQHLETKDHLVEGCGNNYGDWLSVGAETPIDLICTGYYAYSCDLFSKMAEAIGETEDAAIYRNLFEEIKEGFNKAFVDEEGHVGNGTQTSYLMALKFNLLKDDAARKKAAAYLVEDIKNKNWHLSTGFMGVAYLCPMLTEMGYADVAYRLLLQDTYPSWLYSVRAGATTIWERWNSYDYETGQFGDVGMNSFNHYSLGSVGEWFYNYVAGISYDEKNPGYKHFNLKPYPGGGLSYIDSSFESVYGNIQSSWSYGEEDSFCMNVTIPANTTATIYVPAENKDQVLENGIPAAQSEGLSFVKMEDGKAVFEAGSGQYQFTTVLRQQVVLNIVDENSSKASLVSINGGEPQKLPVIESVYTGDEVTLSAKPENDVDYKFSKWYGEGFEEDSSEITLQINGETKIAIQNSNIERESLAIGKKAEASTSISNGDWGLQNINDGQLVSVVGNLGFTTNGSDGEDVNHWVEIDLGENMNFNRIHLYPRTDVFTKDGKTPSFPKDFSIQVCKDGESQYTTIGDYTDYQAPAGKPAVLKWEEAVSARKVRIQVTKVGNPPAGEIHYFQLAEMGIYNQASLQTQKLKEAMEQAAAFEGKESDYTSSSWKIFSKALKIAENVLNNENNTQKEIDTAAQSLGNAISGLIKRADKTALENTIQNAKKYLSQESKYTAESFEILKQNLNAALQVLEKKDAIQTEADGAVKDLQSAIKGLTPAGDLQAPSIPGNVKASGITENSVTITWNASADNTGVEKYLVKNKENIVSTVTNGTKAEIKGLAPNTTYTLTVYAYDQAGNVSGGANVTFKTLNKIQVTAVSSVKLNYNSLTIKGKGTKRLKAEVLPGNAANKKVSWRSSNNSVISVDTNGKVTAKKAGKATVTVRTADGGKEASCKITVTTVKAKKISLNKKSKTIYKGKTYQLKSSLKPSNATDKVVWTSSNKKAATVSRNGLVKAKKAGTATITAKISGKKKITCRITVKEVKAKKVKMNLHKKTLKTGKTLQLKATVKPKNSTDTLKWESSNKKAAKVSQKGVVTALKKGRTTITVSTPQGKKDSCIITVE</sequence>
<dbReference type="PANTHER" id="PTHR33307:SF6">
    <property type="entry name" value="ALPHA-RHAMNOSIDASE (EUROFUNG)-RELATED"/>
    <property type="match status" value="1"/>
</dbReference>
<evidence type="ECO:0000256" key="4">
    <source>
        <dbReference type="ARBA" id="ARBA00023295"/>
    </source>
</evidence>
<dbReference type="RefSeq" id="WP_138001549.1">
    <property type="nucleotide sequence ID" value="NZ_QGQD01000004.1"/>
</dbReference>
<dbReference type="Pfam" id="PF00754">
    <property type="entry name" value="F5_F8_type_C"/>
    <property type="match status" value="1"/>
</dbReference>
<dbReference type="InterPro" id="IPR000421">
    <property type="entry name" value="FA58C"/>
</dbReference>
<evidence type="ECO:0000256" key="1">
    <source>
        <dbReference type="ARBA" id="ARBA00001445"/>
    </source>
</evidence>
<dbReference type="GO" id="GO:0030596">
    <property type="term" value="F:alpha-L-rhamnosidase activity"/>
    <property type="evidence" value="ECO:0007669"/>
    <property type="project" value="UniProtKB-EC"/>
</dbReference>
<dbReference type="SMART" id="SM00060">
    <property type="entry name" value="FN3"/>
    <property type="match status" value="2"/>
</dbReference>
<dbReference type="Gene3D" id="2.60.40.1080">
    <property type="match status" value="3"/>
</dbReference>
<dbReference type="Pfam" id="PF17390">
    <property type="entry name" value="Bac_rhamnosid_C"/>
    <property type="match status" value="1"/>
</dbReference>
<dbReference type="EMBL" id="QGQD01000004">
    <property type="protein sequence ID" value="TLD02947.1"/>
    <property type="molecule type" value="Genomic_DNA"/>
</dbReference>
<evidence type="ECO:0000259" key="6">
    <source>
        <dbReference type="PROSITE" id="PS50853"/>
    </source>
</evidence>
<dbReference type="STRING" id="180332.GCA_000797495_02199"/>
<dbReference type="InterPro" id="IPR008979">
    <property type="entry name" value="Galactose-bd-like_sf"/>
</dbReference>
<dbReference type="InterPro" id="IPR013783">
    <property type="entry name" value="Ig-like_fold"/>
</dbReference>
<dbReference type="GO" id="GO:0005975">
    <property type="term" value="P:carbohydrate metabolic process"/>
    <property type="evidence" value="ECO:0007669"/>
    <property type="project" value="InterPro"/>
</dbReference>
<dbReference type="InterPro" id="IPR008902">
    <property type="entry name" value="Rhamnosid_concanavalin"/>
</dbReference>
<dbReference type="Pfam" id="PF08531">
    <property type="entry name" value="Bac_rhamnosid_N"/>
    <property type="match status" value="1"/>
</dbReference>
<comment type="catalytic activity">
    <reaction evidence="1">
        <text>Hydrolysis of terminal non-reducing alpha-L-rhamnose residues in alpha-L-rhamnosides.</text>
        <dbReference type="EC" id="3.2.1.40"/>
    </reaction>
</comment>
<evidence type="ECO:0000313" key="7">
    <source>
        <dbReference type="EMBL" id="TLD02947.1"/>
    </source>
</evidence>
<dbReference type="InterPro" id="IPR012341">
    <property type="entry name" value="6hp_glycosidase-like_sf"/>
</dbReference>
<dbReference type="Pfam" id="PF05592">
    <property type="entry name" value="Bac_rhamnosid"/>
    <property type="match status" value="1"/>
</dbReference>
<gene>
    <name evidence="7" type="primary">chiA1_1</name>
    <name evidence="7" type="ORF">DSM106044_00176</name>
</gene>
<dbReference type="InterPro" id="IPR003343">
    <property type="entry name" value="Big_2"/>
</dbReference>
<dbReference type="InterPro" id="IPR013737">
    <property type="entry name" value="Bac_rhamnosid_N"/>
</dbReference>
<dbReference type="Gene3D" id="2.60.120.260">
    <property type="entry name" value="Galactose-binding domain-like"/>
    <property type="match status" value="3"/>
</dbReference>
<feature type="domain" description="F5/8 type C" evidence="5">
    <location>
        <begin position="1182"/>
        <end position="1354"/>
    </location>
</feature>
<dbReference type="PROSITE" id="PS50022">
    <property type="entry name" value="FA58C_3"/>
    <property type="match status" value="1"/>
</dbReference>
<dbReference type="CDD" id="cd00063">
    <property type="entry name" value="FN3"/>
    <property type="match status" value="1"/>
</dbReference>
<dbReference type="PANTHER" id="PTHR33307">
    <property type="entry name" value="ALPHA-RHAMNOSIDASE (EUROFUNG)"/>
    <property type="match status" value="1"/>
</dbReference>
<dbReference type="Pfam" id="PF07554">
    <property type="entry name" value="FIVAR"/>
    <property type="match status" value="2"/>
</dbReference>
<accession>A0A4U8QCZ1</accession>
<dbReference type="Gene3D" id="2.60.120.560">
    <property type="entry name" value="Exo-inulinase, domain 1"/>
    <property type="match status" value="1"/>
</dbReference>
<evidence type="ECO:0000256" key="2">
    <source>
        <dbReference type="ARBA" id="ARBA00012652"/>
    </source>
</evidence>
<keyword evidence="3 7" id="KW-0378">Hydrolase</keyword>
<dbReference type="SUPFAM" id="SSF49265">
    <property type="entry name" value="Fibronectin type III"/>
    <property type="match status" value="1"/>
</dbReference>
<keyword evidence="8" id="KW-1185">Reference proteome</keyword>
<dbReference type="InterPro" id="IPR008964">
    <property type="entry name" value="Invasin/intimin_cell_adhesion"/>
</dbReference>
<dbReference type="Gene3D" id="1.20.1270.70">
    <property type="entry name" value="Designed single chain three-helix bundle"/>
    <property type="match status" value="1"/>
</dbReference>
<dbReference type="Gene3D" id="1.20.1270.90">
    <property type="entry name" value="AF1782-like"/>
    <property type="match status" value="1"/>
</dbReference>
<reference evidence="7 8" key="1">
    <citation type="journal article" date="2019" name="Anaerobe">
        <title>Detection of Robinsoniella peoriensis in multiple bone samples of a trauma patient.</title>
        <authorList>
            <person name="Schrottner P."/>
            <person name="Hartwich K."/>
            <person name="Bunk B."/>
            <person name="Schober I."/>
            <person name="Helbig S."/>
            <person name="Rudolph W.W."/>
            <person name="Gunzer F."/>
        </authorList>
    </citation>
    <scope>NUCLEOTIDE SEQUENCE [LARGE SCALE GENOMIC DNA]</scope>
    <source>
        <strain evidence="7 8">DSM 106044</strain>
    </source>
</reference>
<dbReference type="InterPro" id="IPR035396">
    <property type="entry name" value="Bac_rhamnosid6H"/>
</dbReference>
<dbReference type="EC" id="3.2.1.40" evidence="2"/>
<protein>
    <recommendedName>
        <fullName evidence="2">alpha-L-rhamnosidase</fullName>
        <ecNumber evidence="2">3.2.1.40</ecNumber>
    </recommendedName>
</protein>
<dbReference type="InterPro" id="IPR036116">
    <property type="entry name" value="FN3_sf"/>
</dbReference>
<dbReference type="Pfam" id="PF25788">
    <property type="entry name" value="Ig_Rha78A_N"/>
    <property type="match status" value="1"/>
</dbReference>
<dbReference type="InterPro" id="IPR035398">
    <property type="entry name" value="Bac_rhamnosid_C"/>
</dbReference>
<evidence type="ECO:0000259" key="5">
    <source>
        <dbReference type="PROSITE" id="PS50022"/>
    </source>
</evidence>